<dbReference type="RefSeq" id="WP_118408684.1">
    <property type="nucleotide sequence ID" value="NZ_JAIWWH010000042.1"/>
</dbReference>
<dbReference type="EMBL" id="QROC01000038">
    <property type="protein sequence ID" value="RHK90841.1"/>
    <property type="molecule type" value="Genomic_DNA"/>
</dbReference>
<feature type="domain" description="Replication-associated protein G2P N-terminal" evidence="1">
    <location>
        <begin position="46"/>
        <end position="188"/>
    </location>
</feature>
<dbReference type="InterPro" id="IPR022686">
    <property type="entry name" value="G2P_N"/>
</dbReference>
<reference evidence="2 3" key="1">
    <citation type="submission" date="2018-08" db="EMBL/GenBank/DDBJ databases">
        <title>A genome reference for cultivated species of the human gut microbiota.</title>
        <authorList>
            <person name="Zou Y."/>
            <person name="Xue W."/>
            <person name="Luo G."/>
        </authorList>
    </citation>
    <scope>NUCLEOTIDE SEQUENCE [LARGE SCALE GENOMIC DNA]</scope>
    <source>
        <strain evidence="2 3">AF39-6AC</strain>
    </source>
</reference>
<comment type="caution">
    <text evidence="2">The sequence shown here is derived from an EMBL/GenBank/DDBJ whole genome shotgun (WGS) entry which is preliminary data.</text>
</comment>
<evidence type="ECO:0000313" key="2">
    <source>
        <dbReference type="EMBL" id="RHK90841.1"/>
    </source>
</evidence>
<proteinExistence type="predicted"/>
<protein>
    <recommendedName>
        <fullName evidence="1">Replication-associated protein G2P N-terminal domain-containing protein</fullName>
    </recommendedName>
</protein>
<dbReference type="Proteomes" id="UP000284417">
    <property type="component" value="Unassembled WGS sequence"/>
</dbReference>
<evidence type="ECO:0000313" key="3">
    <source>
        <dbReference type="Proteomes" id="UP000284417"/>
    </source>
</evidence>
<sequence length="335" mass="39146">MYDKVKLVLHALPIGYNWQSVLSRIVAYSYRADGTGGLGWWHGRTIIATETCVSFEGSLPKSLWGHNTHTMSLNDVECCIMMLSEDLGVPMYDAEVEYVEFAHNFEMSQPPVFYLRKLSGIKGFTPNDWAEGKGGTVYFDKEGVRVKFYDKISEAKKKKELPKVGRSSLPEYLLRYEITLKKKELFKLFRREITAGELWDKRVFWTLVAEWFGYYEDMEKLPNDCLDVDFNIFESAKDFDKWCICIANAGQNLSYYVKNVLFKLRKNPQPEDRVRHAQFQKRIQDASEWGKNHLVLPSLILELTDKIEHYLTWLLESSEDGMSIEEEQQLFYQVN</sequence>
<name>A0A415HFD8_9BACE</name>
<gene>
    <name evidence="2" type="ORF">DW042_21180</name>
</gene>
<dbReference type="AlphaFoldDB" id="A0A415HFD8"/>
<dbReference type="Pfam" id="PF05144">
    <property type="entry name" value="Phage_CRI"/>
    <property type="match status" value="1"/>
</dbReference>
<accession>A0A415HFD8</accession>
<dbReference type="GO" id="GO:0006260">
    <property type="term" value="P:DNA replication"/>
    <property type="evidence" value="ECO:0007669"/>
    <property type="project" value="InterPro"/>
</dbReference>
<evidence type="ECO:0000259" key="1">
    <source>
        <dbReference type="Pfam" id="PF05144"/>
    </source>
</evidence>
<organism evidence="2 3">
    <name type="scientific">Bacteroides xylanisolvens</name>
    <dbReference type="NCBI Taxonomy" id="371601"/>
    <lineage>
        <taxon>Bacteria</taxon>
        <taxon>Pseudomonadati</taxon>
        <taxon>Bacteroidota</taxon>
        <taxon>Bacteroidia</taxon>
        <taxon>Bacteroidales</taxon>
        <taxon>Bacteroidaceae</taxon>
        <taxon>Bacteroides</taxon>
    </lineage>
</organism>